<dbReference type="OrthoDB" id="2343366at2759"/>
<dbReference type="InParanoid" id="K5X8U5"/>
<reference evidence="1 2" key="1">
    <citation type="journal article" date="2012" name="BMC Genomics">
        <title>Comparative genomics of the white-rot fungi, Phanerochaete carnosa and P. chrysosporium, to elucidate the genetic basis of the distinct wood types they colonize.</title>
        <authorList>
            <person name="Suzuki H."/>
            <person name="MacDonald J."/>
            <person name="Syed K."/>
            <person name="Salamov A."/>
            <person name="Hori C."/>
            <person name="Aerts A."/>
            <person name="Henrissat B."/>
            <person name="Wiebenga A."/>
            <person name="vanKuyk P.A."/>
            <person name="Barry K."/>
            <person name="Lindquist E."/>
            <person name="LaButti K."/>
            <person name="Lapidus A."/>
            <person name="Lucas S."/>
            <person name="Coutinho P."/>
            <person name="Gong Y."/>
            <person name="Samejima M."/>
            <person name="Mahadevan R."/>
            <person name="Abou-Zaid M."/>
            <person name="de Vries R.P."/>
            <person name="Igarashi K."/>
            <person name="Yadav J.S."/>
            <person name="Grigoriev I.V."/>
            <person name="Master E.R."/>
        </authorList>
    </citation>
    <scope>NUCLEOTIDE SEQUENCE [LARGE SCALE GENOMIC DNA]</scope>
    <source>
        <strain evidence="1 2">HHB-10118-sp</strain>
    </source>
</reference>
<sequence length="137" mass="15337">MICQQMGRHVHIDYCRTPVGQTCGGKGLQHCTARVAPEPMRPKDFVSHKLYWRRTGFKDPYSNEDRDAFAKCDAICMDREHQTEANSSAQPSYCTLPIFHASLNPARTPPGGVGYISGDGHHFSCHNPALLQQAFYV</sequence>
<dbReference type="EMBL" id="JH930469">
    <property type="protein sequence ID" value="EKM59287.1"/>
    <property type="molecule type" value="Genomic_DNA"/>
</dbReference>
<dbReference type="Proteomes" id="UP000008370">
    <property type="component" value="Unassembled WGS sequence"/>
</dbReference>
<organism evidence="1 2">
    <name type="scientific">Phanerochaete carnosa (strain HHB-10118-sp)</name>
    <name type="common">White-rot fungus</name>
    <name type="synonym">Peniophora carnosa</name>
    <dbReference type="NCBI Taxonomy" id="650164"/>
    <lineage>
        <taxon>Eukaryota</taxon>
        <taxon>Fungi</taxon>
        <taxon>Dikarya</taxon>
        <taxon>Basidiomycota</taxon>
        <taxon>Agaricomycotina</taxon>
        <taxon>Agaricomycetes</taxon>
        <taxon>Polyporales</taxon>
        <taxon>Phanerochaetaceae</taxon>
        <taxon>Phanerochaete</taxon>
    </lineage>
</organism>
<gene>
    <name evidence="1" type="ORF">PHACADRAFT_169805</name>
</gene>
<dbReference type="AlphaFoldDB" id="K5X8U5"/>
<protein>
    <submittedName>
        <fullName evidence="1">Uncharacterized protein</fullName>
    </submittedName>
</protein>
<evidence type="ECO:0000313" key="1">
    <source>
        <dbReference type="EMBL" id="EKM59287.1"/>
    </source>
</evidence>
<evidence type="ECO:0000313" key="2">
    <source>
        <dbReference type="Proteomes" id="UP000008370"/>
    </source>
</evidence>
<dbReference type="HOGENOM" id="CLU_135163_0_0_1"/>
<dbReference type="RefSeq" id="XP_007391851.1">
    <property type="nucleotide sequence ID" value="XM_007391789.1"/>
</dbReference>
<dbReference type="GeneID" id="18909487"/>
<dbReference type="KEGG" id="pco:PHACADRAFT_169805"/>
<name>K5X8U5_PHACS</name>
<accession>K5X8U5</accession>
<proteinExistence type="predicted"/>
<dbReference type="STRING" id="650164.K5X8U5"/>
<keyword evidence="2" id="KW-1185">Reference proteome</keyword>